<reference evidence="2 3" key="1">
    <citation type="journal article" date="2020" name="Nat. Food">
        <title>A phased Vanilla planifolia genome enables genetic improvement of flavour and production.</title>
        <authorList>
            <person name="Hasing T."/>
            <person name="Tang H."/>
            <person name="Brym M."/>
            <person name="Khazi F."/>
            <person name="Huang T."/>
            <person name="Chambers A.H."/>
        </authorList>
    </citation>
    <scope>NUCLEOTIDE SEQUENCE [LARGE SCALE GENOMIC DNA]</scope>
    <source>
        <tissue evidence="2">Leaf</tissue>
    </source>
</reference>
<evidence type="ECO:0000313" key="2">
    <source>
        <dbReference type="EMBL" id="KAG0461416.1"/>
    </source>
</evidence>
<feature type="compositionally biased region" description="Basic and acidic residues" evidence="1">
    <location>
        <begin position="41"/>
        <end position="55"/>
    </location>
</feature>
<dbReference type="EMBL" id="JADCNL010000011">
    <property type="protein sequence ID" value="KAG0461416.1"/>
    <property type="molecule type" value="Genomic_DNA"/>
</dbReference>
<evidence type="ECO:0000256" key="1">
    <source>
        <dbReference type="SAM" id="MobiDB-lite"/>
    </source>
</evidence>
<dbReference type="OrthoDB" id="952271at2759"/>
<sequence>MKRVLRQIKEVMQLYMTFRGRKENSTRGGGIGWTRWHPAGGKKEMDGGGGARERPSIQSNECHQRKKRKSSRARQ</sequence>
<protein>
    <submittedName>
        <fullName evidence="2">Uncharacterized protein</fullName>
    </submittedName>
</protein>
<feature type="region of interest" description="Disordered" evidence="1">
    <location>
        <begin position="22"/>
        <end position="75"/>
    </location>
</feature>
<gene>
    <name evidence="2" type="ORF">HPP92_021713</name>
</gene>
<name>A0A835PZN2_VANPL</name>
<keyword evidence="3" id="KW-1185">Reference proteome</keyword>
<dbReference type="Proteomes" id="UP000636800">
    <property type="component" value="Chromosome 11"/>
</dbReference>
<evidence type="ECO:0000313" key="3">
    <source>
        <dbReference type="Proteomes" id="UP000636800"/>
    </source>
</evidence>
<accession>A0A835PZN2</accession>
<organism evidence="2 3">
    <name type="scientific">Vanilla planifolia</name>
    <name type="common">Vanilla</name>
    <dbReference type="NCBI Taxonomy" id="51239"/>
    <lineage>
        <taxon>Eukaryota</taxon>
        <taxon>Viridiplantae</taxon>
        <taxon>Streptophyta</taxon>
        <taxon>Embryophyta</taxon>
        <taxon>Tracheophyta</taxon>
        <taxon>Spermatophyta</taxon>
        <taxon>Magnoliopsida</taxon>
        <taxon>Liliopsida</taxon>
        <taxon>Asparagales</taxon>
        <taxon>Orchidaceae</taxon>
        <taxon>Vanilloideae</taxon>
        <taxon>Vanilleae</taxon>
        <taxon>Vanilla</taxon>
    </lineage>
</organism>
<proteinExistence type="predicted"/>
<feature type="compositionally biased region" description="Basic residues" evidence="1">
    <location>
        <begin position="64"/>
        <end position="75"/>
    </location>
</feature>
<comment type="caution">
    <text evidence="2">The sequence shown here is derived from an EMBL/GenBank/DDBJ whole genome shotgun (WGS) entry which is preliminary data.</text>
</comment>
<dbReference type="AlphaFoldDB" id="A0A835PZN2"/>